<dbReference type="Proteomes" id="UP000198280">
    <property type="component" value="Unassembled WGS sequence"/>
</dbReference>
<dbReference type="PANTHER" id="PTHR33055">
    <property type="entry name" value="TRANSPOSASE FOR INSERTION SEQUENCE ELEMENT IS1111A"/>
    <property type="match status" value="1"/>
</dbReference>
<dbReference type="AlphaFoldDB" id="A0A239KNA1"/>
<evidence type="ECO:0000313" key="3">
    <source>
        <dbReference type="Proteomes" id="UP000198280"/>
    </source>
</evidence>
<dbReference type="PANTHER" id="PTHR33055:SF16">
    <property type="entry name" value="TRANSPOSASE FOR INSERTION SEQUENCE ELEMENT IS1547"/>
    <property type="match status" value="1"/>
</dbReference>
<organism evidence="2 3">
    <name type="scientific">Actinacidiphila glaucinigra</name>
    <dbReference type="NCBI Taxonomy" id="235986"/>
    <lineage>
        <taxon>Bacteria</taxon>
        <taxon>Bacillati</taxon>
        <taxon>Actinomycetota</taxon>
        <taxon>Actinomycetes</taxon>
        <taxon>Kitasatosporales</taxon>
        <taxon>Streptomycetaceae</taxon>
        <taxon>Actinacidiphila</taxon>
    </lineage>
</organism>
<name>A0A239KNA1_9ACTN</name>
<dbReference type="RefSeq" id="WP_179279982.1">
    <property type="nucleotide sequence ID" value="NZ_FZOF01000016.1"/>
</dbReference>
<protein>
    <submittedName>
        <fullName evidence="2">Transposase IS116/IS110/IS902 family protein</fullName>
    </submittedName>
</protein>
<dbReference type="InterPro" id="IPR047650">
    <property type="entry name" value="Transpos_IS110"/>
</dbReference>
<proteinExistence type="predicted"/>
<dbReference type="GO" id="GO:0006313">
    <property type="term" value="P:DNA transposition"/>
    <property type="evidence" value="ECO:0007669"/>
    <property type="project" value="InterPro"/>
</dbReference>
<dbReference type="GO" id="GO:0004803">
    <property type="term" value="F:transposase activity"/>
    <property type="evidence" value="ECO:0007669"/>
    <property type="project" value="InterPro"/>
</dbReference>
<keyword evidence="3" id="KW-1185">Reference proteome</keyword>
<sequence>MAESSTTLTELHGIGDLLAAKILTRTAGVGRFRSEAAFASYCGVAPLEVSSGDVKRHRLSRAGDRQLNSALHVMAITQIRHPTPGQAYYQRKRAEGKGHKEALRCLKRRLADVVYRTMLRDRDPSLIAPA</sequence>
<dbReference type="Pfam" id="PF02371">
    <property type="entry name" value="Transposase_20"/>
    <property type="match status" value="1"/>
</dbReference>
<evidence type="ECO:0000259" key="1">
    <source>
        <dbReference type="Pfam" id="PF02371"/>
    </source>
</evidence>
<evidence type="ECO:0000313" key="2">
    <source>
        <dbReference type="EMBL" id="SNT19641.1"/>
    </source>
</evidence>
<dbReference type="GO" id="GO:0003677">
    <property type="term" value="F:DNA binding"/>
    <property type="evidence" value="ECO:0007669"/>
    <property type="project" value="InterPro"/>
</dbReference>
<reference evidence="2 3" key="1">
    <citation type="submission" date="2017-06" db="EMBL/GenBank/DDBJ databases">
        <authorList>
            <person name="Kim H.J."/>
            <person name="Triplett B.A."/>
        </authorList>
    </citation>
    <scope>NUCLEOTIDE SEQUENCE [LARGE SCALE GENOMIC DNA]</scope>
    <source>
        <strain evidence="2 3">CGMCC 4.1858</strain>
    </source>
</reference>
<dbReference type="EMBL" id="FZOF01000016">
    <property type="protein sequence ID" value="SNT19641.1"/>
    <property type="molecule type" value="Genomic_DNA"/>
</dbReference>
<feature type="domain" description="Transposase IS116/IS110/IS902 C-terminal" evidence="1">
    <location>
        <begin position="7"/>
        <end position="90"/>
    </location>
</feature>
<dbReference type="InterPro" id="IPR003346">
    <property type="entry name" value="Transposase_20"/>
</dbReference>
<gene>
    <name evidence="2" type="ORF">SAMN05216252_11675</name>
</gene>
<accession>A0A239KNA1</accession>